<protein>
    <submittedName>
        <fullName evidence="2">VOC family protein</fullName>
    </submittedName>
</protein>
<reference evidence="2" key="1">
    <citation type="submission" date="2022-06" db="EMBL/GenBank/DDBJ databases">
        <title>Novel species in genus nocardia.</title>
        <authorList>
            <person name="Li F."/>
        </authorList>
    </citation>
    <scope>NUCLEOTIDE SEQUENCE</scope>
    <source>
        <strain evidence="2">CDC141</strain>
    </source>
</reference>
<dbReference type="CDD" id="cd07247">
    <property type="entry name" value="SgaA_N_like"/>
    <property type="match status" value="1"/>
</dbReference>
<dbReference type="Pfam" id="PF18029">
    <property type="entry name" value="Glyoxalase_6"/>
    <property type="match status" value="1"/>
</dbReference>
<dbReference type="InterPro" id="IPR029068">
    <property type="entry name" value="Glyas_Bleomycin-R_OHBP_Dase"/>
</dbReference>
<dbReference type="RefSeq" id="WP_251917719.1">
    <property type="nucleotide sequence ID" value="NZ_JAMRXG010000020.1"/>
</dbReference>
<feature type="domain" description="VOC" evidence="1">
    <location>
        <begin position="152"/>
        <end position="265"/>
    </location>
</feature>
<evidence type="ECO:0000313" key="2">
    <source>
        <dbReference type="EMBL" id="MCM6778247.1"/>
    </source>
</evidence>
<evidence type="ECO:0000313" key="3">
    <source>
        <dbReference type="Proteomes" id="UP001139157"/>
    </source>
</evidence>
<accession>A0A9X2ECJ3</accession>
<dbReference type="Proteomes" id="UP001139157">
    <property type="component" value="Unassembled WGS sequence"/>
</dbReference>
<dbReference type="AlphaFoldDB" id="A0A9X2ECJ3"/>
<dbReference type="InterPro" id="IPR037523">
    <property type="entry name" value="VOC_core"/>
</dbReference>
<gene>
    <name evidence="2" type="ORF">NDR86_32645</name>
</gene>
<organism evidence="2 3">
    <name type="scientific">Nocardia pulmonis</name>
    <dbReference type="NCBI Taxonomy" id="2951408"/>
    <lineage>
        <taxon>Bacteria</taxon>
        <taxon>Bacillati</taxon>
        <taxon>Actinomycetota</taxon>
        <taxon>Actinomycetes</taxon>
        <taxon>Mycobacteriales</taxon>
        <taxon>Nocardiaceae</taxon>
        <taxon>Nocardia</taxon>
    </lineage>
</organism>
<proteinExistence type="predicted"/>
<dbReference type="SUPFAM" id="SSF54593">
    <property type="entry name" value="Glyoxalase/Bleomycin resistance protein/Dihydroxybiphenyl dioxygenase"/>
    <property type="match status" value="2"/>
</dbReference>
<dbReference type="PANTHER" id="PTHR33993:SF14">
    <property type="entry name" value="GB|AAF24581.1"/>
    <property type="match status" value="1"/>
</dbReference>
<dbReference type="InterPro" id="IPR041581">
    <property type="entry name" value="Glyoxalase_6"/>
</dbReference>
<name>A0A9X2ECJ3_9NOCA</name>
<evidence type="ECO:0000259" key="1">
    <source>
        <dbReference type="PROSITE" id="PS51819"/>
    </source>
</evidence>
<dbReference type="Pfam" id="PF00903">
    <property type="entry name" value="Glyoxalase"/>
    <property type="match status" value="1"/>
</dbReference>
<dbReference type="InterPro" id="IPR052164">
    <property type="entry name" value="Anthracycline_SecMetBiosynth"/>
</dbReference>
<dbReference type="PANTHER" id="PTHR33993">
    <property type="entry name" value="GLYOXALASE-RELATED"/>
    <property type="match status" value="1"/>
</dbReference>
<keyword evidence="3" id="KW-1185">Reference proteome</keyword>
<dbReference type="EMBL" id="JAMRXG010000020">
    <property type="protein sequence ID" value="MCM6778247.1"/>
    <property type="molecule type" value="Genomic_DNA"/>
</dbReference>
<dbReference type="InterPro" id="IPR004360">
    <property type="entry name" value="Glyas_Fos-R_dOase_dom"/>
</dbReference>
<dbReference type="PROSITE" id="PS51819">
    <property type="entry name" value="VOC"/>
    <property type="match status" value="2"/>
</dbReference>
<feature type="domain" description="VOC" evidence="1">
    <location>
        <begin position="8"/>
        <end position="124"/>
    </location>
</feature>
<comment type="caution">
    <text evidence="2">The sequence shown here is derived from an EMBL/GenBank/DDBJ whole genome shotgun (WGS) entry which is preliminary data.</text>
</comment>
<dbReference type="Gene3D" id="3.10.180.10">
    <property type="entry name" value="2,3-Dihydroxybiphenyl 1,2-Dioxygenase, domain 1"/>
    <property type="match status" value="2"/>
</dbReference>
<sequence length="278" mass="30292">MTFMTPGQVVWFEIGIDAADPVQKFYSELLGWTYELDPDSSIDGRRYIRIIAPGAPFPMGAISEAPGAPARINLSILSTDVRADVDRLAKLGAAVEIPATQVADVTWFAVLTDPRGNPFSLFSRSESERFEERMRKGEKAIEEAKYQPTPGSMGWFELGTTDAATTQDFYTRAFGWKFVLDDGANATRYHIFTGDDRPSGGMYDQGPDGVDYLMPSFLVDDVPAATAIAAELGGGIELAPDAAPDGLVFSRIRDPRGLRFGLWSLPKAATSGPRRHSS</sequence>